<proteinExistence type="predicted"/>
<organism evidence="1 2">
    <name type="scientific">Klebsiella aerogenes (strain ATCC 13048 / DSM 30053 / CCUG 1429 / JCM 1235 / KCTC 2190 / NBRC 13534 / NCIMB 10102 / NCTC 10006 / CDC 819-56)</name>
    <name type="common">Enterobacter aerogenes</name>
    <dbReference type="NCBI Taxonomy" id="1028307"/>
    <lineage>
        <taxon>Bacteria</taxon>
        <taxon>Pseudomonadati</taxon>
        <taxon>Pseudomonadota</taxon>
        <taxon>Gammaproteobacteria</taxon>
        <taxon>Enterobacterales</taxon>
        <taxon>Enterobacteriaceae</taxon>
        <taxon>Klebsiella/Raoultella group</taxon>
        <taxon>Klebsiella</taxon>
    </lineage>
</organism>
<reference evidence="1 2" key="1">
    <citation type="journal article" date="2012" name="J. Bacteriol.">
        <title>Complete genome sequence of Enterobacter aerogenes KCTC 2190.</title>
        <authorList>
            <person name="Shin S.H."/>
            <person name="Kim S."/>
            <person name="Kim J.Y."/>
            <person name="Lee S."/>
            <person name="Um Y."/>
            <person name="Oh M.K."/>
            <person name="Kim Y.R."/>
            <person name="Lee J."/>
            <person name="Yang K.S."/>
        </authorList>
    </citation>
    <scope>NUCLEOTIDE SEQUENCE [LARGE SCALE GENOMIC DNA]</scope>
    <source>
        <strain evidence="1 2">KCTC 2190</strain>
    </source>
</reference>
<dbReference type="OrthoDB" id="5586837at2"/>
<keyword evidence="2" id="KW-1185">Reference proteome</keyword>
<name>A0A0H3FJI9_KLEAK</name>
<evidence type="ECO:0000313" key="2">
    <source>
        <dbReference type="Proteomes" id="UP000008881"/>
    </source>
</evidence>
<gene>
    <name evidence="1" type="ordered locus">EAE_00075</name>
</gene>
<dbReference type="HOGENOM" id="CLU_147909_0_0_6"/>
<dbReference type="KEGG" id="eae:EAE_00075"/>
<dbReference type="AlphaFoldDB" id="A0A0H3FJI9"/>
<protein>
    <recommendedName>
        <fullName evidence="3">CFA/I fimbrial chaperone</fullName>
    </recommendedName>
</protein>
<accession>A0A0H3FJI9</accession>
<sequence length="147" mass="17220">MYTPLRKIMQSDGREFFKLFYSGPKDDQERYYRIVIHEIPVAFHSSGGVNKTPLVSPIVALETIMVVRPRELHFDYQYNSQARILKNTGNTYFQVMIHRSCEARDDTAKVFYLLPGESYHGSDLDGEHRKFIVGFNRYQQFGKQCLN</sequence>
<dbReference type="eggNOG" id="COG3121">
    <property type="taxonomic scope" value="Bacteria"/>
</dbReference>
<evidence type="ECO:0008006" key="3">
    <source>
        <dbReference type="Google" id="ProtNLM"/>
    </source>
</evidence>
<evidence type="ECO:0000313" key="1">
    <source>
        <dbReference type="EMBL" id="AEG94954.1"/>
    </source>
</evidence>
<dbReference type="EMBL" id="CP002824">
    <property type="protein sequence ID" value="AEG94954.1"/>
    <property type="molecule type" value="Genomic_DNA"/>
</dbReference>
<dbReference type="Proteomes" id="UP000008881">
    <property type="component" value="Chromosome"/>
</dbReference>